<dbReference type="GO" id="GO:0008270">
    <property type="term" value="F:zinc ion binding"/>
    <property type="evidence" value="ECO:0007669"/>
    <property type="project" value="InterPro"/>
</dbReference>
<dbReference type="PROSITE" id="PS00463">
    <property type="entry name" value="ZN2_CY6_FUNGAL_1"/>
    <property type="match status" value="1"/>
</dbReference>
<keyword evidence="4" id="KW-1185">Reference proteome</keyword>
<dbReference type="Proteomes" id="UP000703269">
    <property type="component" value="Unassembled WGS sequence"/>
</dbReference>
<dbReference type="EMBL" id="BPQB01000205">
    <property type="protein sequence ID" value="GJF00803.1"/>
    <property type="molecule type" value="Genomic_DNA"/>
</dbReference>
<accession>A0A9P3GRZ9</accession>
<dbReference type="OrthoDB" id="3031538at2759"/>
<dbReference type="Pfam" id="PF00172">
    <property type="entry name" value="Zn_clus"/>
    <property type="match status" value="1"/>
</dbReference>
<proteinExistence type="predicted"/>
<dbReference type="InterPro" id="IPR036864">
    <property type="entry name" value="Zn2-C6_fun-type_DNA-bd_sf"/>
</dbReference>
<dbReference type="InterPro" id="IPR001138">
    <property type="entry name" value="Zn2Cys6_DnaBD"/>
</dbReference>
<evidence type="ECO:0000313" key="4">
    <source>
        <dbReference type="Proteomes" id="UP000703269"/>
    </source>
</evidence>
<feature type="region of interest" description="Disordered" evidence="1">
    <location>
        <begin position="33"/>
        <end position="97"/>
    </location>
</feature>
<feature type="compositionally biased region" description="Polar residues" evidence="1">
    <location>
        <begin position="76"/>
        <end position="94"/>
    </location>
</feature>
<reference evidence="3 4" key="1">
    <citation type="submission" date="2021-08" db="EMBL/GenBank/DDBJ databases">
        <title>Draft Genome Sequence of Phanerochaete sordida strain YK-624.</title>
        <authorList>
            <person name="Mori T."/>
            <person name="Dohra H."/>
            <person name="Suzuki T."/>
            <person name="Kawagishi H."/>
            <person name="Hirai H."/>
        </authorList>
    </citation>
    <scope>NUCLEOTIDE SEQUENCE [LARGE SCALE GENOMIC DNA]</scope>
    <source>
        <strain evidence="3 4">YK-624</strain>
    </source>
</reference>
<dbReference type="SUPFAM" id="SSF57701">
    <property type="entry name" value="Zn2/Cys6 DNA-binding domain"/>
    <property type="match status" value="1"/>
</dbReference>
<dbReference type="CDD" id="cd00067">
    <property type="entry name" value="GAL4"/>
    <property type="match status" value="1"/>
</dbReference>
<evidence type="ECO:0000256" key="1">
    <source>
        <dbReference type="SAM" id="MobiDB-lite"/>
    </source>
</evidence>
<sequence length="210" mass="23035">MPYSSTFVTRWGFTPTPSYTLEGAITPLVARRESALQKARHPTPPASTATPSQHASGATNTCLPSPVPTAAATPSDVNVQPPSFTPVSRQQHGQSPAMASLRTIIPRSKLACLPCRARRKGCQPLNPESEHPVCRQCAKHGLSCDWPDGMKRAGHRNYSRLELIRYLAAEMFPDDAEFAAIIFDTARELDATYLSRKQNLRAQISALHFL</sequence>
<feature type="compositionally biased region" description="Low complexity" evidence="1">
    <location>
        <begin position="46"/>
        <end position="56"/>
    </location>
</feature>
<dbReference type="AlphaFoldDB" id="A0A9P3GRZ9"/>
<name>A0A9P3GRZ9_9APHY</name>
<evidence type="ECO:0000259" key="2">
    <source>
        <dbReference type="PROSITE" id="PS50048"/>
    </source>
</evidence>
<gene>
    <name evidence="3" type="ORF">PsYK624_171040</name>
</gene>
<protein>
    <submittedName>
        <fullName evidence="3">Zn(II)2Cys6 transcription factor domain-containing protein</fullName>
    </submittedName>
</protein>
<evidence type="ECO:0000313" key="3">
    <source>
        <dbReference type="EMBL" id="GJF00803.1"/>
    </source>
</evidence>
<dbReference type="PROSITE" id="PS50048">
    <property type="entry name" value="ZN2_CY6_FUNGAL_2"/>
    <property type="match status" value="1"/>
</dbReference>
<dbReference type="SMART" id="SM00066">
    <property type="entry name" value="GAL4"/>
    <property type="match status" value="1"/>
</dbReference>
<comment type="caution">
    <text evidence="3">The sequence shown here is derived from an EMBL/GenBank/DDBJ whole genome shotgun (WGS) entry which is preliminary data.</text>
</comment>
<organism evidence="3 4">
    <name type="scientific">Phanerochaete sordida</name>
    <dbReference type="NCBI Taxonomy" id="48140"/>
    <lineage>
        <taxon>Eukaryota</taxon>
        <taxon>Fungi</taxon>
        <taxon>Dikarya</taxon>
        <taxon>Basidiomycota</taxon>
        <taxon>Agaricomycotina</taxon>
        <taxon>Agaricomycetes</taxon>
        <taxon>Polyporales</taxon>
        <taxon>Phanerochaetaceae</taxon>
        <taxon>Phanerochaete</taxon>
    </lineage>
</organism>
<dbReference type="GO" id="GO:0000981">
    <property type="term" value="F:DNA-binding transcription factor activity, RNA polymerase II-specific"/>
    <property type="evidence" value="ECO:0007669"/>
    <property type="project" value="InterPro"/>
</dbReference>
<dbReference type="Gene3D" id="4.10.240.10">
    <property type="entry name" value="Zn(2)-C6 fungal-type DNA-binding domain"/>
    <property type="match status" value="1"/>
</dbReference>
<feature type="domain" description="Zn(2)-C6 fungal-type" evidence="2">
    <location>
        <begin position="111"/>
        <end position="146"/>
    </location>
</feature>